<dbReference type="RefSeq" id="WP_268008707.1">
    <property type="nucleotide sequence ID" value="NZ_BSUT01000003.1"/>
</dbReference>
<keyword evidence="2" id="KW-1185">Reference proteome</keyword>
<accession>A0ABY6ZPB8</accession>
<geneLocation type="plasmid" evidence="1 2">
    <name>unnamed1</name>
</geneLocation>
<organism evidence="1 2">
    <name type="scientific">Alicyclobacillus fastidiosus</name>
    <dbReference type="NCBI Taxonomy" id="392011"/>
    <lineage>
        <taxon>Bacteria</taxon>
        <taxon>Bacillati</taxon>
        <taxon>Bacillota</taxon>
        <taxon>Bacilli</taxon>
        <taxon>Bacillales</taxon>
        <taxon>Alicyclobacillaceae</taxon>
        <taxon>Alicyclobacillus</taxon>
    </lineage>
</organism>
<reference evidence="1" key="1">
    <citation type="submission" date="2022-08" db="EMBL/GenBank/DDBJ databases">
        <title>Alicyclobacillus fastidiosus DSM 17978, complete genome.</title>
        <authorList>
            <person name="Wang Q."/>
            <person name="Cai R."/>
            <person name="Wang Z."/>
        </authorList>
    </citation>
    <scope>NUCLEOTIDE SEQUENCE</scope>
    <source>
        <strain evidence="1">DSM 17978</strain>
        <plasmid evidence="1">unnamed1</plasmid>
    </source>
</reference>
<dbReference type="EMBL" id="CP104068">
    <property type="protein sequence ID" value="WAH44835.1"/>
    <property type="molecule type" value="Genomic_DNA"/>
</dbReference>
<evidence type="ECO:0000313" key="1">
    <source>
        <dbReference type="EMBL" id="WAH44835.1"/>
    </source>
</evidence>
<name>A0ABY6ZPB8_9BACL</name>
<keyword evidence="1" id="KW-0614">Plasmid</keyword>
<proteinExistence type="predicted"/>
<sequence length="126" mass="14676">MTIGVQYPNQSDYLYQGVQRGVDEVYALYFAKYVQHMLREFAAQSSFLVDDVVRRFESDDLAENVGDVFGKLDELINDMARFAEYAARTCCPSHDEVAMYGALSMMRWIHDTELTRYDNKIRHLLD</sequence>
<protein>
    <submittedName>
        <fullName evidence="1">Uncharacterized protein</fullName>
    </submittedName>
</protein>
<evidence type="ECO:0000313" key="2">
    <source>
        <dbReference type="Proteomes" id="UP001164761"/>
    </source>
</evidence>
<dbReference type="Proteomes" id="UP001164761">
    <property type="component" value="Plasmid unnamed1"/>
</dbReference>
<gene>
    <name evidence="1" type="ORF">NZD89_28690</name>
</gene>